<feature type="domain" description="MAGE" evidence="2">
    <location>
        <begin position="65"/>
        <end position="260"/>
    </location>
</feature>
<dbReference type="GO" id="GO:0005634">
    <property type="term" value="C:nucleus"/>
    <property type="evidence" value="ECO:0007669"/>
    <property type="project" value="TreeGrafter"/>
</dbReference>
<name>A0A061S431_9CHLO</name>
<proteinExistence type="predicted"/>
<accession>A0A061S431</accession>
<reference evidence="3" key="1">
    <citation type="submission" date="2014-05" db="EMBL/GenBank/DDBJ databases">
        <title>The transcriptome of the halophilic microalga Tetraselmis sp. GSL018 isolated from the Great Salt Lake, Utah.</title>
        <authorList>
            <person name="Jinkerson R.E."/>
            <person name="D'Adamo S."/>
            <person name="Posewitz M.C."/>
        </authorList>
    </citation>
    <scope>NUCLEOTIDE SEQUENCE</scope>
    <source>
        <strain evidence="3">GSL018</strain>
    </source>
</reference>
<dbReference type="Pfam" id="PF01454">
    <property type="entry name" value="MAGE"/>
    <property type="match status" value="1"/>
</dbReference>
<gene>
    <name evidence="3" type="ORF">TSPGSL018_17228</name>
</gene>
<feature type="compositionally biased region" description="Polar residues" evidence="1">
    <location>
        <begin position="15"/>
        <end position="24"/>
    </location>
</feature>
<dbReference type="AlphaFoldDB" id="A0A061S431"/>
<feature type="region of interest" description="Disordered" evidence="1">
    <location>
        <begin position="1"/>
        <end position="26"/>
    </location>
</feature>
<organism evidence="3">
    <name type="scientific">Tetraselmis sp. GSL018</name>
    <dbReference type="NCBI Taxonomy" id="582737"/>
    <lineage>
        <taxon>Eukaryota</taxon>
        <taxon>Viridiplantae</taxon>
        <taxon>Chlorophyta</taxon>
        <taxon>core chlorophytes</taxon>
        <taxon>Chlorodendrophyceae</taxon>
        <taxon>Chlorodendrales</taxon>
        <taxon>Chlorodendraceae</taxon>
        <taxon>Tetraselmis</taxon>
    </lineage>
</organism>
<dbReference type="InterPro" id="IPR041899">
    <property type="entry name" value="MAGE_WH2"/>
</dbReference>
<dbReference type="InterPro" id="IPR002190">
    <property type="entry name" value="MHD_dom"/>
</dbReference>
<dbReference type="InterPro" id="IPR037445">
    <property type="entry name" value="MAGE"/>
</dbReference>
<evidence type="ECO:0000259" key="2">
    <source>
        <dbReference type="SMART" id="SM01373"/>
    </source>
</evidence>
<evidence type="ECO:0000256" key="1">
    <source>
        <dbReference type="SAM" id="MobiDB-lite"/>
    </source>
</evidence>
<dbReference type="SMART" id="SM01373">
    <property type="entry name" value="MAGE"/>
    <property type="match status" value="1"/>
</dbReference>
<dbReference type="EMBL" id="GBEZ01007873">
    <property type="protein sequence ID" value="JAC77620.1"/>
    <property type="molecule type" value="Transcribed_RNA"/>
</dbReference>
<dbReference type="PANTHER" id="PTHR11736:SF14">
    <property type="entry name" value="NSE3 HOMOLOG, SMC5-SMC6 COMPLEX COMPONENT"/>
    <property type="match status" value="1"/>
</dbReference>
<dbReference type="Gene3D" id="1.10.10.1200">
    <property type="entry name" value="MAGE homology domain, winged helix WH1 motif"/>
    <property type="match status" value="1"/>
</dbReference>
<dbReference type="Gene3D" id="1.10.10.1210">
    <property type="entry name" value="MAGE homology domain, winged helix WH2 motif"/>
    <property type="match status" value="1"/>
</dbReference>
<evidence type="ECO:0000313" key="3">
    <source>
        <dbReference type="EMBL" id="JAC77620.1"/>
    </source>
</evidence>
<protein>
    <submittedName>
        <fullName evidence="3">Melanoma-associated antigen 10-like isoform x1</fullName>
    </submittedName>
</protein>
<sequence>MSRRRNRTGLDAGAGTSSSAPNTRYSRDIRELNNMAEAYRNELEEPEHTRWTVTVEEKDALVSELMRYLLFKNHSKNGRPVSHKELCEVVTKRYDNSKPGLPSLIIKFAQLKFVELFGMELCAFRRPTAKEASRARGSAPSERGTLWYCLRSALPDDLQRRLVHGPMDKTAFHGFAATVLACVELCGDEGIPEDELWRMLEMVGVAKGTAHPTLGRPEELLAQMEGMRYIRKEKAAAAENAANVYKIAENAASEIGTQAIQAVVQEVVGEREDA</sequence>
<dbReference type="PANTHER" id="PTHR11736">
    <property type="entry name" value="MELANOMA-ASSOCIATED ANTIGEN MAGE ANTIGEN"/>
    <property type="match status" value="1"/>
</dbReference>
<dbReference type="InterPro" id="IPR041898">
    <property type="entry name" value="MAGE_WH1"/>
</dbReference>